<accession>A0A0B7ACK3</accession>
<dbReference type="EMBL" id="HACG01031894">
    <property type="protein sequence ID" value="CEK78759.1"/>
    <property type="molecule type" value="Transcribed_RNA"/>
</dbReference>
<dbReference type="AlphaFoldDB" id="A0A0B7ACK3"/>
<name>A0A0B7ACK3_9EUPU</name>
<feature type="non-terminal residue" evidence="1">
    <location>
        <position position="57"/>
    </location>
</feature>
<protein>
    <submittedName>
        <fullName evidence="1">Uncharacterized protein</fullName>
    </submittedName>
</protein>
<gene>
    <name evidence="1" type="primary">ORF111760</name>
</gene>
<proteinExistence type="predicted"/>
<evidence type="ECO:0000313" key="1">
    <source>
        <dbReference type="EMBL" id="CEK78759.1"/>
    </source>
</evidence>
<organism evidence="1">
    <name type="scientific">Arion vulgaris</name>
    <dbReference type="NCBI Taxonomy" id="1028688"/>
    <lineage>
        <taxon>Eukaryota</taxon>
        <taxon>Metazoa</taxon>
        <taxon>Spiralia</taxon>
        <taxon>Lophotrochozoa</taxon>
        <taxon>Mollusca</taxon>
        <taxon>Gastropoda</taxon>
        <taxon>Heterobranchia</taxon>
        <taxon>Euthyneura</taxon>
        <taxon>Panpulmonata</taxon>
        <taxon>Eupulmonata</taxon>
        <taxon>Stylommatophora</taxon>
        <taxon>Helicina</taxon>
        <taxon>Arionoidea</taxon>
        <taxon>Arionidae</taxon>
        <taxon>Arion</taxon>
    </lineage>
</organism>
<sequence>MRWAHNLYATETTEGINSIRRSARILDFYQNHCHPNWNQQTIRMQDVISLIKSQNMS</sequence>
<reference evidence="1" key="1">
    <citation type="submission" date="2014-12" db="EMBL/GenBank/DDBJ databases">
        <title>Insight into the proteome of Arion vulgaris.</title>
        <authorList>
            <person name="Aradska J."/>
            <person name="Bulat T."/>
            <person name="Smidak R."/>
            <person name="Sarate P."/>
            <person name="Gangsoo J."/>
            <person name="Sialana F."/>
            <person name="Bilban M."/>
            <person name="Lubec G."/>
        </authorList>
    </citation>
    <scope>NUCLEOTIDE SEQUENCE</scope>
    <source>
        <tissue evidence="1">Skin</tissue>
    </source>
</reference>